<protein>
    <submittedName>
        <fullName evidence="2">Phosphotransferase</fullName>
    </submittedName>
</protein>
<gene>
    <name evidence="2" type="ORF">C9I98_04055</name>
</gene>
<dbReference type="InterPro" id="IPR002575">
    <property type="entry name" value="Aminoglycoside_PTrfase"/>
</dbReference>
<accession>A0A2T3NY17</accession>
<dbReference type="InterPro" id="IPR011009">
    <property type="entry name" value="Kinase-like_dom_sf"/>
</dbReference>
<comment type="caution">
    <text evidence="2">The sequence shown here is derived from an EMBL/GenBank/DDBJ whole genome shotgun (WGS) entry which is preliminary data.</text>
</comment>
<dbReference type="RefSeq" id="WP_036831034.1">
    <property type="nucleotide sequence ID" value="NZ_JGVO01001569.1"/>
</dbReference>
<dbReference type="Pfam" id="PF01636">
    <property type="entry name" value="APH"/>
    <property type="match status" value="1"/>
</dbReference>
<evidence type="ECO:0000313" key="2">
    <source>
        <dbReference type="EMBL" id="PSW21132.1"/>
    </source>
</evidence>
<dbReference type="Proteomes" id="UP000241771">
    <property type="component" value="Unassembled WGS sequence"/>
</dbReference>
<dbReference type="GO" id="GO:0016740">
    <property type="term" value="F:transferase activity"/>
    <property type="evidence" value="ECO:0007669"/>
    <property type="project" value="UniProtKB-KW"/>
</dbReference>
<dbReference type="SUPFAM" id="SSF56112">
    <property type="entry name" value="Protein kinase-like (PK-like)"/>
    <property type="match status" value="1"/>
</dbReference>
<proteinExistence type="predicted"/>
<keyword evidence="3" id="KW-1185">Reference proteome</keyword>
<sequence length="290" mass="33394">MAVNSQQLSALLCSLLPDYQCISASPLSGGLSNRCWQVDLQHIRSLKRHRFVWRPVSLSTAAFDISRDHEYQLLAGINRSDTGGIAPRPFLCHEQGILVEWLEGDTANAELDCEALLKLQAQIHQLPVPKARLDVQQKSAHYWHHISIENKDESLRAIYGYFQALKPVQWFSDTCCHHDLGWYNVIVSPQDECRVIDWEYAAAGDPSLDLALTLSANQLPITEAVEQYCHIRQCTDIERWCQAVQSWLPWCEYLAMLWFYVGAELWQDESYLIEAEKLKRRLISYMQSID</sequence>
<dbReference type="AlphaFoldDB" id="A0A2T3NY17"/>
<name>A0A2T3NY17_9GAMM</name>
<reference evidence="2 3" key="1">
    <citation type="submission" date="2018-01" db="EMBL/GenBank/DDBJ databases">
        <title>Whole genome sequencing of Histamine producing bacteria.</title>
        <authorList>
            <person name="Butler K."/>
        </authorList>
    </citation>
    <scope>NUCLEOTIDE SEQUENCE [LARGE SCALE GENOMIC DNA]</scope>
    <source>
        <strain evidence="2 3">DSM 100436</strain>
    </source>
</reference>
<evidence type="ECO:0000259" key="1">
    <source>
        <dbReference type="Pfam" id="PF01636"/>
    </source>
</evidence>
<dbReference type="Gene3D" id="3.90.1200.10">
    <property type="match status" value="1"/>
</dbReference>
<dbReference type="OrthoDB" id="179763at2"/>
<keyword evidence="2" id="KW-0808">Transferase</keyword>
<organism evidence="2 3">
    <name type="scientific">Photobacterium sanctipauli</name>
    <dbReference type="NCBI Taxonomy" id="1342794"/>
    <lineage>
        <taxon>Bacteria</taxon>
        <taxon>Pseudomonadati</taxon>
        <taxon>Pseudomonadota</taxon>
        <taxon>Gammaproteobacteria</taxon>
        <taxon>Vibrionales</taxon>
        <taxon>Vibrionaceae</taxon>
        <taxon>Photobacterium</taxon>
    </lineage>
</organism>
<dbReference type="EMBL" id="PYMA01000002">
    <property type="protein sequence ID" value="PSW21132.1"/>
    <property type="molecule type" value="Genomic_DNA"/>
</dbReference>
<evidence type="ECO:0000313" key="3">
    <source>
        <dbReference type="Proteomes" id="UP000241771"/>
    </source>
</evidence>
<feature type="domain" description="Aminoglycoside phosphotransferase" evidence="1">
    <location>
        <begin position="24"/>
        <end position="221"/>
    </location>
</feature>